<dbReference type="GO" id="GO:0005886">
    <property type="term" value="C:plasma membrane"/>
    <property type="evidence" value="ECO:0007669"/>
    <property type="project" value="TreeGrafter"/>
</dbReference>
<dbReference type="OrthoDB" id="5864054at2759"/>
<dbReference type="EMBL" id="OU896710">
    <property type="protein sequence ID" value="CAG9820962.1"/>
    <property type="molecule type" value="Genomic_DNA"/>
</dbReference>
<dbReference type="SUPFAM" id="SSF81321">
    <property type="entry name" value="Family A G protein-coupled receptor-like"/>
    <property type="match status" value="1"/>
</dbReference>
<gene>
    <name evidence="7" type="ORF">PHAECO_LOCUS7775</name>
</gene>
<dbReference type="PANTHER" id="PTHR46273">
    <property type="entry name" value="MYOSUPPRESSIN RECEPTOR 1, ISOFORM B-RELATED"/>
    <property type="match status" value="1"/>
</dbReference>
<name>A0A9N9SKY0_PHACE</name>
<keyword evidence="8" id="KW-1185">Reference proteome</keyword>
<feature type="transmembrane region" description="Helical" evidence="5">
    <location>
        <begin position="355"/>
        <end position="378"/>
    </location>
</feature>
<evidence type="ECO:0000259" key="6">
    <source>
        <dbReference type="PROSITE" id="PS50262"/>
    </source>
</evidence>
<reference evidence="7" key="2">
    <citation type="submission" date="2022-10" db="EMBL/GenBank/DDBJ databases">
        <authorList>
            <consortium name="ENA_rothamsted_submissions"/>
            <consortium name="culmorum"/>
            <person name="King R."/>
        </authorList>
    </citation>
    <scope>NUCLEOTIDE SEQUENCE</scope>
</reference>
<keyword evidence="4 5" id="KW-0472">Membrane</keyword>
<dbReference type="InterPro" id="IPR012337">
    <property type="entry name" value="RNaseH-like_sf"/>
</dbReference>
<dbReference type="CDD" id="cd14978">
    <property type="entry name" value="7tmA_FMRFamide_R-like"/>
    <property type="match status" value="1"/>
</dbReference>
<dbReference type="Gene3D" id="1.20.1070.10">
    <property type="entry name" value="Rhodopsin 7-helix transmembrane proteins"/>
    <property type="match status" value="1"/>
</dbReference>
<feature type="transmembrane region" description="Helical" evidence="5">
    <location>
        <begin position="466"/>
        <end position="485"/>
    </location>
</feature>
<dbReference type="InterPro" id="IPR053219">
    <property type="entry name" value="GPCR_Dmsr-1"/>
</dbReference>
<dbReference type="PROSITE" id="PS50262">
    <property type="entry name" value="G_PROTEIN_RECEP_F1_2"/>
    <property type="match status" value="1"/>
</dbReference>
<keyword evidence="2 5" id="KW-0812">Transmembrane</keyword>
<keyword evidence="3 5" id="KW-1133">Transmembrane helix</keyword>
<feature type="domain" description="G-protein coupled receptors family 1 profile" evidence="6">
    <location>
        <begin position="281"/>
        <end position="478"/>
    </location>
</feature>
<comment type="subcellular location">
    <subcellularLocation>
        <location evidence="1">Membrane</location>
    </subcellularLocation>
</comment>
<evidence type="ECO:0000256" key="3">
    <source>
        <dbReference type="ARBA" id="ARBA00022989"/>
    </source>
</evidence>
<feature type="transmembrane region" description="Helical" evidence="5">
    <location>
        <begin position="422"/>
        <end position="446"/>
    </location>
</feature>
<evidence type="ECO:0000313" key="7">
    <source>
        <dbReference type="EMBL" id="CAG9820962.1"/>
    </source>
</evidence>
<evidence type="ECO:0000256" key="4">
    <source>
        <dbReference type="ARBA" id="ARBA00023136"/>
    </source>
</evidence>
<dbReference type="SUPFAM" id="SSF53098">
    <property type="entry name" value="Ribonuclease H-like"/>
    <property type="match status" value="1"/>
</dbReference>
<dbReference type="Proteomes" id="UP001153737">
    <property type="component" value="Chromosome 4"/>
</dbReference>
<evidence type="ECO:0000313" key="8">
    <source>
        <dbReference type="Proteomes" id="UP001153737"/>
    </source>
</evidence>
<evidence type="ECO:0000256" key="2">
    <source>
        <dbReference type="ARBA" id="ARBA00022692"/>
    </source>
</evidence>
<organism evidence="7 8">
    <name type="scientific">Phaedon cochleariae</name>
    <name type="common">Mustard beetle</name>
    <dbReference type="NCBI Taxonomy" id="80249"/>
    <lineage>
        <taxon>Eukaryota</taxon>
        <taxon>Metazoa</taxon>
        <taxon>Ecdysozoa</taxon>
        <taxon>Arthropoda</taxon>
        <taxon>Hexapoda</taxon>
        <taxon>Insecta</taxon>
        <taxon>Pterygota</taxon>
        <taxon>Neoptera</taxon>
        <taxon>Endopterygota</taxon>
        <taxon>Coleoptera</taxon>
        <taxon>Polyphaga</taxon>
        <taxon>Cucujiformia</taxon>
        <taxon>Chrysomeloidea</taxon>
        <taxon>Chrysomelidae</taxon>
        <taxon>Chrysomelinae</taxon>
        <taxon>Chrysomelini</taxon>
        <taxon>Phaedon</taxon>
    </lineage>
</organism>
<dbReference type="GO" id="GO:0008528">
    <property type="term" value="F:G protein-coupled peptide receptor activity"/>
    <property type="evidence" value="ECO:0007669"/>
    <property type="project" value="InterPro"/>
</dbReference>
<accession>A0A9N9SKY0</accession>
<dbReference type="AlphaFoldDB" id="A0A9N9SKY0"/>
<evidence type="ECO:0000256" key="5">
    <source>
        <dbReference type="SAM" id="Phobius"/>
    </source>
</evidence>
<reference evidence="7" key="1">
    <citation type="submission" date="2022-01" db="EMBL/GenBank/DDBJ databases">
        <authorList>
            <person name="King R."/>
        </authorList>
    </citation>
    <scope>NUCLEOTIDE SEQUENCE</scope>
</reference>
<protein>
    <recommendedName>
        <fullName evidence="6">G-protein coupled receptors family 1 profile domain-containing protein</fullName>
    </recommendedName>
</protein>
<proteinExistence type="predicted"/>
<dbReference type="Pfam" id="PF10324">
    <property type="entry name" value="7TM_GPCR_Srw"/>
    <property type="match status" value="1"/>
</dbReference>
<dbReference type="PANTHER" id="PTHR46273:SF4">
    <property type="entry name" value="AT19640P"/>
    <property type="match status" value="1"/>
</dbReference>
<sequence>MDSFLIKENTMDKMISRMVCKDGFTLSSFCTSTDLRNLFHKSGHKLPNSPNTIRSIVTNFYNTVKADMIIEFERLKKRKQRFSLTFDEWTSQKNHRYLNINVHQNENHFNLGLVRINGSATAEHCITLVKERLTSFGLDLDTDIIAITTDGASVMVKVGRLLRCSQQLCFTHGLQLVVVDALYKKSNSLISEISECAAAAFTTESDDDNDDMDANEQGLTVNINSLPLEMISTTYEDLLKKTKPIAIMFGAGGSGVVPPDMTFLGTAGPYRIWAHMAQGGTVVYPEKNHILCTERRCTYAICSCYILPLFLCIPSYNIFQITTTDITEDGKLYILYHTSLNENVKEDRTLLMINFWLFAVLIKLLPCVILTIISCWLIRTLFNAKRRKQVLRGYDSFPLTANGKEPKRKCKSERRADRTTRMLIAVLLLFLLTEFPQGLFAFVIGIKGKDFFLVCYQQYGEVMDMMALMNGSINFILYCCMNRMFRATFGRLFRPKILDKWIANSSDVHTTYVSRNLSNYEHRL</sequence>
<dbReference type="InterPro" id="IPR017452">
    <property type="entry name" value="GPCR_Rhodpsn_7TM"/>
</dbReference>
<dbReference type="InterPro" id="IPR019427">
    <property type="entry name" value="7TM_GPCR_serpentine_rcpt_Srw"/>
</dbReference>
<evidence type="ECO:0000256" key="1">
    <source>
        <dbReference type="ARBA" id="ARBA00004370"/>
    </source>
</evidence>